<name>A0A1S1Q7Z1_9ACTN</name>
<dbReference type="InterPro" id="IPR027381">
    <property type="entry name" value="LytR/CpsA/Psr_C"/>
</dbReference>
<feature type="region of interest" description="Disordered" evidence="1">
    <location>
        <begin position="42"/>
        <end position="107"/>
    </location>
</feature>
<dbReference type="RefSeq" id="WP_071090902.1">
    <property type="nucleotide sequence ID" value="NZ_MBLM01000163.1"/>
</dbReference>
<feature type="domain" description="LytR/CpsA/Psr regulator C-terminal" evidence="3">
    <location>
        <begin position="115"/>
        <end position="204"/>
    </location>
</feature>
<evidence type="ECO:0000256" key="1">
    <source>
        <dbReference type="SAM" id="MobiDB-lite"/>
    </source>
</evidence>
<dbReference type="Pfam" id="PF13399">
    <property type="entry name" value="LytR_C"/>
    <property type="match status" value="1"/>
</dbReference>
<organism evidence="4 5">
    <name type="scientific">Parafrankia colletiae</name>
    <dbReference type="NCBI Taxonomy" id="573497"/>
    <lineage>
        <taxon>Bacteria</taxon>
        <taxon>Bacillati</taxon>
        <taxon>Actinomycetota</taxon>
        <taxon>Actinomycetes</taxon>
        <taxon>Frankiales</taxon>
        <taxon>Frankiaceae</taxon>
        <taxon>Parafrankia</taxon>
    </lineage>
</organism>
<comment type="caution">
    <text evidence="4">The sequence shown here is derived from an EMBL/GenBank/DDBJ whole genome shotgun (WGS) entry which is preliminary data.</text>
</comment>
<protein>
    <recommendedName>
        <fullName evidence="3">LytR/CpsA/Psr regulator C-terminal domain-containing protein</fullName>
    </recommendedName>
</protein>
<proteinExistence type="predicted"/>
<feature type="compositionally biased region" description="Pro residues" evidence="1">
    <location>
        <begin position="82"/>
        <end position="107"/>
    </location>
</feature>
<dbReference type="OrthoDB" id="3216542at2"/>
<dbReference type="Proteomes" id="UP000179627">
    <property type="component" value="Unassembled WGS sequence"/>
</dbReference>
<evidence type="ECO:0000313" key="4">
    <source>
        <dbReference type="EMBL" id="OHV29315.1"/>
    </source>
</evidence>
<gene>
    <name evidence="4" type="ORF">CC117_08080</name>
</gene>
<keyword evidence="2" id="KW-0472">Membrane</keyword>
<evidence type="ECO:0000313" key="5">
    <source>
        <dbReference type="Proteomes" id="UP000179627"/>
    </source>
</evidence>
<accession>A0A1S1Q7Z1</accession>
<dbReference type="EMBL" id="MBLM01000163">
    <property type="protein sequence ID" value="OHV29315.1"/>
    <property type="molecule type" value="Genomic_DNA"/>
</dbReference>
<dbReference type="AlphaFoldDB" id="A0A1S1Q7Z1"/>
<keyword evidence="5" id="KW-1185">Reference proteome</keyword>
<keyword evidence="2" id="KW-0812">Transmembrane</keyword>
<evidence type="ECO:0000256" key="2">
    <source>
        <dbReference type="SAM" id="Phobius"/>
    </source>
</evidence>
<feature type="compositionally biased region" description="Pro residues" evidence="1">
    <location>
        <begin position="53"/>
        <end position="70"/>
    </location>
</feature>
<evidence type="ECO:0000259" key="3">
    <source>
        <dbReference type="Pfam" id="PF13399"/>
    </source>
</evidence>
<sequence length="210" mass="22187">MPSGSHDTFRHREGDRLRMAAATAVAVLAVLAGILLVNLFNGPPDSDPDDAAPAPPAVGTPSRPSTPPQTPSRSPTRSPTPTAVPTPPPSPMPQSAPVEPPTAAPPPAAPRVFAPVVVLNNSRLKGLADDAADRVEAAGFRVERVGNYLSRYNVPVSTVFYDPEDADAARTLLETVPGVERMVPREETRIIETDTLILVITRDFPAGDQP</sequence>
<feature type="compositionally biased region" description="Low complexity" evidence="1">
    <location>
        <begin position="71"/>
        <end position="81"/>
    </location>
</feature>
<reference evidence="5" key="1">
    <citation type="submission" date="2016-07" db="EMBL/GenBank/DDBJ databases">
        <title>Sequence Frankia sp. strain CcI1.17.</title>
        <authorList>
            <person name="Ghodhbane-Gtari F."/>
            <person name="Swanson E."/>
            <person name="Gueddou A."/>
            <person name="Morris K."/>
            <person name="Hezbri K."/>
            <person name="Ktari A."/>
            <person name="Nouioui I."/>
            <person name="Abebe-Akele F."/>
            <person name="Simpson S."/>
            <person name="Thomas K."/>
            <person name="Gtari M."/>
            <person name="Tisa L.S."/>
            <person name="Hurst S."/>
        </authorList>
    </citation>
    <scope>NUCLEOTIDE SEQUENCE [LARGE SCALE GENOMIC DNA]</scope>
    <source>
        <strain evidence="5">Cc1.17</strain>
    </source>
</reference>
<keyword evidence="2" id="KW-1133">Transmembrane helix</keyword>
<dbReference type="Gene3D" id="3.30.70.2390">
    <property type="match status" value="1"/>
</dbReference>
<feature type="transmembrane region" description="Helical" evidence="2">
    <location>
        <begin position="20"/>
        <end position="40"/>
    </location>
</feature>